<sequence>MSCGQARELLGEGRSWIEGKPDLSFAHHMDHLNAGQDDGMMLVSYCT</sequence>
<evidence type="ECO:0000313" key="1">
    <source>
        <dbReference type="EMBL" id="CAH2405198.1"/>
    </source>
</evidence>
<accession>A0ABM9E7S3</accession>
<protein>
    <submittedName>
        <fullName evidence="1">Uncharacterized protein</fullName>
    </submittedName>
</protein>
<name>A0ABM9E7S3_9HYPH</name>
<reference evidence="1 2" key="1">
    <citation type="submission" date="2022-03" db="EMBL/GenBank/DDBJ databases">
        <authorList>
            <person name="Brunel B."/>
        </authorList>
    </citation>
    <scope>NUCLEOTIDE SEQUENCE [LARGE SCALE GENOMIC DNA]</scope>
    <source>
        <strain evidence="1">STM5069sample</strain>
    </source>
</reference>
<keyword evidence="2" id="KW-1185">Reference proteome</keyword>
<dbReference type="Proteomes" id="UP001153050">
    <property type="component" value="Unassembled WGS sequence"/>
</dbReference>
<organism evidence="1 2">
    <name type="scientific">Mesorhizobium escarrei</name>
    <dbReference type="NCBI Taxonomy" id="666018"/>
    <lineage>
        <taxon>Bacteria</taxon>
        <taxon>Pseudomonadati</taxon>
        <taxon>Pseudomonadota</taxon>
        <taxon>Alphaproteobacteria</taxon>
        <taxon>Hyphomicrobiales</taxon>
        <taxon>Phyllobacteriaceae</taxon>
        <taxon>Mesorhizobium</taxon>
    </lineage>
</organism>
<proteinExistence type="predicted"/>
<gene>
    <name evidence="1" type="ORF">MES5069_460015</name>
</gene>
<comment type="caution">
    <text evidence="1">The sequence shown here is derived from an EMBL/GenBank/DDBJ whole genome shotgun (WGS) entry which is preliminary data.</text>
</comment>
<dbReference type="EMBL" id="CAKXZT010000142">
    <property type="protein sequence ID" value="CAH2405198.1"/>
    <property type="molecule type" value="Genomic_DNA"/>
</dbReference>
<evidence type="ECO:0000313" key="2">
    <source>
        <dbReference type="Proteomes" id="UP001153050"/>
    </source>
</evidence>